<evidence type="ECO:0000256" key="6">
    <source>
        <dbReference type="ARBA" id="ARBA00022989"/>
    </source>
</evidence>
<keyword evidence="7" id="KW-0496">Mitochondrion</keyword>
<dbReference type="GO" id="GO:0005743">
    <property type="term" value="C:mitochondrial inner membrane"/>
    <property type="evidence" value="ECO:0007669"/>
    <property type="project" value="UniProtKB-SubCell"/>
</dbReference>
<dbReference type="PANTHER" id="PTHR17130:SF14">
    <property type="entry name" value="CYTOCHROME C OXIDASE ASSEMBLY PROTEIN COX16 HOMOLOG, MITOCHONDRIAL"/>
    <property type="match status" value="1"/>
</dbReference>
<dbReference type="Pfam" id="PF14138">
    <property type="entry name" value="COX16"/>
    <property type="match status" value="1"/>
</dbReference>
<evidence type="ECO:0000256" key="1">
    <source>
        <dbReference type="ARBA" id="ARBA00004434"/>
    </source>
</evidence>
<reference evidence="9" key="4">
    <citation type="submission" date="2025-08" db="UniProtKB">
        <authorList>
            <consortium name="Ensembl"/>
        </authorList>
    </citation>
    <scope>IDENTIFICATION</scope>
</reference>
<keyword evidence="10" id="KW-1185">Reference proteome</keyword>
<dbReference type="STRING" id="8005.ENSEEEP00000000937"/>
<dbReference type="AlphaFoldDB" id="A0A4W4DQ11"/>
<dbReference type="Ensembl" id="ENSEEET00000000956.2">
    <property type="protein sequence ID" value="ENSEEEP00000000937.2"/>
    <property type="gene ID" value="ENSEEEG00000000628.2"/>
</dbReference>
<reference evidence="9" key="3">
    <citation type="submission" date="2020-05" db="EMBL/GenBank/DDBJ databases">
        <title>Electrophorus electricus (electric eel) genome, fEleEle1, primary haplotype.</title>
        <authorList>
            <person name="Myers G."/>
            <person name="Meyer A."/>
            <person name="Fedrigo O."/>
            <person name="Formenti G."/>
            <person name="Rhie A."/>
            <person name="Tracey A."/>
            <person name="Sims Y."/>
            <person name="Jarvis E.D."/>
        </authorList>
    </citation>
    <scope>NUCLEOTIDE SEQUENCE [LARGE SCALE GENOMIC DNA]</scope>
</reference>
<reference evidence="9" key="5">
    <citation type="submission" date="2025-09" db="UniProtKB">
        <authorList>
            <consortium name="Ensembl"/>
        </authorList>
    </citation>
    <scope>IDENTIFICATION</scope>
</reference>
<accession>A0A4W4DQ11</accession>
<dbReference type="InterPro" id="IPR020164">
    <property type="entry name" value="Cyt_c_Oxase_assmbl_COX16"/>
</dbReference>
<protein>
    <recommendedName>
        <fullName evidence="3">Cytochrome c oxidase assembly protein COX16 homolog, mitochondrial</fullName>
    </recommendedName>
</protein>
<sequence>MWTKVHKLQKSKTAKYGVPMLLMIVGSSFGLREFTQIRYDAQKIQRKVATSTHAVTSSHFSLNTITLLEFMVMYVTGVRPISGPVILAGLPRSPSGHPLGRPWACCNTFVINCFLSRCRSCAIVR</sequence>
<evidence type="ECO:0000313" key="9">
    <source>
        <dbReference type="Ensembl" id="ENSEEEP00000000937.2"/>
    </source>
</evidence>
<organism evidence="9 10">
    <name type="scientific">Electrophorus electricus</name>
    <name type="common">Electric eel</name>
    <name type="synonym">Gymnotus electricus</name>
    <dbReference type="NCBI Taxonomy" id="8005"/>
    <lineage>
        <taxon>Eukaryota</taxon>
        <taxon>Metazoa</taxon>
        <taxon>Chordata</taxon>
        <taxon>Craniata</taxon>
        <taxon>Vertebrata</taxon>
        <taxon>Euteleostomi</taxon>
        <taxon>Actinopterygii</taxon>
        <taxon>Neopterygii</taxon>
        <taxon>Teleostei</taxon>
        <taxon>Ostariophysi</taxon>
        <taxon>Gymnotiformes</taxon>
        <taxon>Gymnotoidei</taxon>
        <taxon>Gymnotidae</taxon>
        <taxon>Electrophorus</taxon>
    </lineage>
</organism>
<comment type="subcellular location">
    <subcellularLocation>
        <location evidence="1">Mitochondrion inner membrane</location>
        <topology evidence="1">Single-pass membrane protein</topology>
    </subcellularLocation>
</comment>
<dbReference type="Proteomes" id="UP000314983">
    <property type="component" value="Chromosome 11"/>
</dbReference>
<evidence type="ECO:0000256" key="8">
    <source>
        <dbReference type="ARBA" id="ARBA00023136"/>
    </source>
</evidence>
<keyword evidence="8" id="KW-0472">Membrane</keyword>
<evidence type="ECO:0000256" key="4">
    <source>
        <dbReference type="ARBA" id="ARBA00022692"/>
    </source>
</evidence>
<dbReference type="GeneTree" id="ENSGT00970000197879"/>
<gene>
    <name evidence="9" type="primary">LOC113574733</name>
</gene>
<dbReference type="PANTHER" id="PTHR17130">
    <property type="entry name" value="MITOCHONDRIAL OUTER MEMBRANE PROTEIN 25"/>
    <property type="match status" value="1"/>
</dbReference>
<reference evidence="10" key="2">
    <citation type="journal article" date="2017" name="Sci. Adv.">
        <title>A tail of two voltages: Proteomic comparison of the three electric organs of the electric eel.</title>
        <authorList>
            <person name="Traeger L.L."/>
            <person name="Sabat G."/>
            <person name="Barrett-Wilt G.A."/>
            <person name="Wells G.B."/>
            <person name="Sussman M.R."/>
        </authorList>
    </citation>
    <scope>NUCLEOTIDE SEQUENCE [LARGE SCALE GENOMIC DNA]</scope>
</reference>
<keyword evidence="5" id="KW-0999">Mitochondrion inner membrane</keyword>
<dbReference type="GO" id="GO:0033617">
    <property type="term" value="P:mitochondrial respiratory chain complex IV assembly"/>
    <property type="evidence" value="ECO:0007669"/>
    <property type="project" value="TreeGrafter"/>
</dbReference>
<comment type="similarity">
    <text evidence="2">Belongs to the COX16 family.</text>
</comment>
<evidence type="ECO:0000256" key="2">
    <source>
        <dbReference type="ARBA" id="ARBA00008370"/>
    </source>
</evidence>
<reference evidence="10" key="1">
    <citation type="journal article" date="2014" name="Science">
        <title>Nonhuman genetics. Genomic basis for the convergent evolution of electric organs.</title>
        <authorList>
            <person name="Gallant J.R."/>
            <person name="Traeger L.L."/>
            <person name="Volkening J.D."/>
            <person name="Moffett H."/>
            <person name="Chen P.H."/>
            <person name="Novina C.D."/>
            <person name="Phillips G.N.Jr."/>
            <person name="Anand R."/>
            <person name="Wells G.B."/>
            <person name="Pinch M."/>
            <person name="Guth R."/>
            <person name="Unguez G.A."/>
            <person name="Albert J.S."/>
            <person name="Zakon H.H."/>
            <person name="Samanta M.P."/>
            <person name="Sussman M.R."/>
        </authorList>
    </citation>
    <scope>NUCLEOTIDE SEQUENCE [LARGE SCALE GENOMIC DNA]</scope>
</reference>
<name>A0A4W4DQ11_ELEEL</name>
<evidence type="ECO:0000313" key="10">
    <source>
        <dbReference type="Proteomes" id="UP000314983"/>
    </source>
</evidence>
<keyword evidence="4" id="KW-0812">Transmembrane</keyword>
<proteinExistence type="inferred from homology"/>
<evidence type="ECO:0000256" key="5">
    <source>
        <dbReference type="ARBA" id="ARBA00022792"/>
    </source>
</evidence>
<keyword evidence="6" id="KW-1133">Transmembrane helix</keyword>
<evidence type="ECO:0000256" key="3">
    <source>
        <dbReference type="ARBA" id="ARBA00021814"/>
    </source>
</evidence>
<evidence type="ECO:0000256" key="7">
    <source>
        <dbReference type="ARBA" id="ARBA00023128"/>
    </source>
</evidence>